<dbReference type="HOGENOM" id="CLU_3308841_0_0_6"/>
<dbReference type="KEGG" id="etd:ETAF_1239"/>
<sequence length="39" mass="4368">MVIYQDDADHENASLLKDGAYDARCENRCNQLSVFMSSG</sequence>
<gene>
    <name evidence="1" type="ordered locus">ETAF_1239</name>
</gene>
<dbReference type="PATRIC" id="fig|718251.5.peg.1277"/>
<name>A0A0H3DTR5_EDWTF</name>
<evidence type="ECO:0000313" key="2">
    <source>
        <dbReference type="Proteomes" id="UP000002230"/>
    </source>
</evidence>
<dbReference type="Proteomes" id="UP000002230">
    <property type="component" value="Chromosome"/>
</dbReference>
<protein>
    <submittedName>
        <fullName evidence="1">Uncharacterized protein</fullName>
    </submittedName>
</protein>
<keyword evidence="2" id="KW-1185">Reference proteome</keyword>
<evidence type="ECO:0000313" key="1">
    <source>
        <dbReference type="EMBL" id="ADM41353.1"/>
    </source>
</evidence>
<accession>A0A0H3DTR5</accession>
<organism evidence="1 2">
    <name type="scientific">Edwardsiella tarda (strain FL6-60)</name>
    <dbReference type="NCBI Taxonomy" id="718251"/>
    <lineage>
        <taxon>Bacteria</taxon>
        <taxon>Pseudomonadati</taxon>
        <taxon>Pseudomonadota</taxon>
        <taxon>Gammaproteobacteria</taxon>
        <taxon>Enterobacterales</taxon>
        <taxon>Hafniaceae</taxon>
        <taxon>Edwardsiella</taxon>
    </lineage>
</organism>
<reference evidence="2" key="1">
    <citation type="submission" date="2010-08" db="EMBL/GenBank/DDBJ databases">
        <title>Genome comparisons of Edwardsiella bacteria analysed using deep sequencing technology.</title>
        <authorList>
            <person name="van Soest J.J."/>
            <person name="Henkel C.V."/>
            <person name="Jansen H.J."/>
            <person name="van den Hondel C.A.M.J.J."/>
            <person name="Bloemberg G.V."/>
            <person name="Meijer A.H."/>
            <person name="Spaink H.P."/>
        </authorList>
    </citation>
    <scope>NUCLEOTIDE SEQUENCE [LARGE SCALE GENOMIC DNA]</scope>
    <source>
        <strain evidence="2">FL6-60</strain>
    </source>
</reference>
<dbReference type="AlphaFoldDB" id="A0A0H3DTR5"/>
<reference evidence="1 2" key="2">
    <citation type="journal article" date="2011" name="BMC Immunol.">
        <title>Comparison of static immersion and intravenous injection systems for exposure of zebrafish embryos to the natural pathogen Edwardsiella tarda.</title>
        <authorList>
            <person name="van Soest J.J."/>
            <person name="Stockhammer O.W."/>
            <person name="Ordas A."/>
            <person name="Bloemberg G.V."/>
            <person name="Spaink H.P."/>
            <person name="Meijer A.H."/>
        </authorList>
    </citation>
    <scope>NUCLEOTIDE SEQUENCE [LARGE SCALE GENOMIC DNA]</scope>
    <source>
        <strain evidence="1 2">FL6-60</strain>
    </source>
</reference>
<proteinExistence type="predicted"/>
<dbReference type="EMBL" id="CP002154">
    <property type="protein sequence ID" value="ADM41353.1"/>
    <property type="molecule type" value="Genomic_DNA"/>
</dbReference>